<reference evidence="2 3" key="1">
    <citation type="submission" date="2017-04" db="EMBL/GenBank/DDBJ databases">
        <authorList>
            <person name="Afonso C.L."/>
            <person name="Miller P.J."/>
            <person name="Scott M.A."/>
            <person name="Spackman E."/>
            <person name="Goraichik I."/>
            <person name="Dimitrov K.M."/>
            <person name="Suarez D.L."/>
            <person name="Swayne D.E."/>
        </authorList>
    </citation>
    <scope>NUCLEOTIDE SEQUENCE [LARGE SCALE GENOMIC DNA]</scope>
</reference>
<dbReference type="PANTHER" id="PTHR31758:SF2">
    <property type="entry name" value="BTB_POZ DOMAIN-CONTAINING PROTEIN YLR108C"/>
    <property type="match status" value="1"/>
</dbReference>
<dbReference type="EMBL" id="FXLY01000007">
    <property type="protein sequence ID" value="SMN21100.1"/>
    <property type="molecule type" value="Genomic_DNA"/>
</dbReference>
<proteinExistence type="predicted"/>
<sequence length="458" mass="53734">MDSNCDSSKSYFDPNIPQILPHENMYKIQIGSTLFKISGASLSSDGPSYFTDFFIKLENDPSTSENLASLTSPSDTNTQVGVGINNSTNAQTTCQTTLFIDRSAEIFKYIYQHLQGYYIDIKDEVQYTMLIADSMYYNLPRLRKILRETEYYYTKIGDVSFKLPKSLFDKEGDTYNYFYLTSDTLYVDIERVIISRRLIRPPPHSYSFVPRSPHLFKQLFELLCGATLNLDDSSRESLIKECRYYRLLNLEQRLIKCKLIEDPINKQNEIWIKLNDITKNGLSIKEEPFEGYFEENHTDKMIKLSPQAMNIPTLVTMMYKRPYVDLIPRILTIQIDDGESYIDVKEHRFMLGGKSRQKFESLFNAIFRNRLNVELDTYLNIIDELPFFKMYIQDLLNGEITLDSRRCTFEDMFNVRYEKLYIKRSLFQIAFYSNIMFLPVKIDALTTITNVRNSELFL</sequence>
<evidence type="ECO:0000259" key="1">
    <source>
        <dbReference type="SMART" id="SM00225"/>
    </source>
</evidence>
<dbReference type="SMART" id="SM00225">
    <property type="entry name" value="BTB"/>
    <property type="match status" value="1"/>
</dbReference>
<dbReference type="STRING" id="1789683.A0A1X7R6P0"/>
<keyword evidence="3" id="KW-1185">Reference proteome</keyword>
<dbReference type="Gene3D" id="3.30.710.10">
    <property type="entry name" value="Potassium Channel Kv1.1, Chain A"/>
    <property type="match status" value="2"/>
</dbReference>
<gene>
    <name evidence="2" type="ORF">KASA_0L01243G</name>
</gene>
<accession>A0A1X7R6P0</accession>
<feature type="domain" description="BTB" evidence="1">
    <location>
        <begin position="24"/>
        <end position="154"/>
    </location>
</feature>
<dbReference type="PANTHER" id="PTHR31758">
    <property type="entry name" value="BTB/POZ DOMAIN-CONTAINING PROTEIN YLR108C"/>
    <property type="match status" value="1"/>
</dbReference>
<dbReference type="Proteomes" id="UP000196158">
    <property type="component" value="Unassembled WGS sequence"/>
</dbReference>
<name>A0A1X7R6P0_9SACH</name>
<protein>
    <recommendedName>
        <fullName evidence="1">BTB domain-containing protein</fullName>
    </recommendedName>
</protein>
<dbReference type="InterPro" id="IPR000210">
    <property type="entry name" value="BTB/POZ_dom"/>
</dbReference>
<dbReference type="InterPro" id="IPR011333">
    <property type="entry name" value="SKP1/BTB/POZ_sf"/>
</dbReference>
<dbReference type="OrthoDB" id="2414723at2759"/>
<evidence type="ECO:0000313" key="3">
    <source>
        <dbReference type="Proteomes" id="UP000196158"/>
    </source>
</evidence>
<organism evidence="2 3">
    <name type="scientific">Maudiozyma saulgeensis</name>
    <dbReference type="NCBI Taxonomy" id="1789683"/>
    <lineage>
        <taxon>Eukaryota</taxon>
        <taxon>Fungi</taxon>
        <taxon>Dikarya</taxon>
        <taxon>Ascomycota</taxon>
        <taxon>Saccharomycotina</taxon>
        <taxon>Saccharomycetes</taxon>
        <taxon>Saccharomycetales</taxon>
        <taxon>Saccharomycetaceae</taxon>
        <taxon>Maudiozyma</taxon>
    </lineage>
</organism>
<dbReference type="SUPFAM" id="SSF54695">
    <property type="entry name" value="POZ domain"/>
    <property type="match status" value="2"/>
</dbReference>
<dbReference type="AlphaFoldDB" id="A0A1X7R6P0"/>
<evidence type="ECO:0000313" key="2">
    <source>
        <dbReference type="EMBL" id="SMN21100.1"/>
    </source>
</evidence>